<dbReference type="Pfam" id="PF14698">
    <property type="entry name" value="ASL_C2"/>
    <property type="match status" value="1"/>
</dbReference>
<dbReference type="AlphaFoldDB" id="A0A381PH30"/>
<dbReference type="InterPro" id="IPR029419">
    <property type="entry name" value="Arg_succ_lyase_C"/>
</dbReference>
<dbReference type="InterPro" id="IPR024083">
    <property type="entry name" value="Fumarase/histidase_N"/>
</dbReference>
<feature type="domain" description="Argininosuccinate lyase C-terminal" evidence="2">
    <location>
        <begin position="376"/>
        <end position="444"/>
    </location>
</feature>
<dbReference type="Pfam" id="PF00206">
    <property type="entry name" value="Lyase_1"/>
    <property type="match status" value="1"/>
</dbReference>
<sequence>MKKRQTQIWGSHLKYQPDEQNVLFCAGRDVQELPMADELLLPYDIWTNRAHCIMLQRQGLIPTEILNKILAGLRQLEKLVEADNFSLDPGKEDVHINVEAFVTENQGAEAGGRMHIGRSRNDQSACDMRLYLRSVGLNLFNSVKNLATALLAQAEENTESVMPGFTHYQPAMVTTWGHWLCAYVQGLCRDLERLAFALAQINRNPLGAAAAFGTSWSIDRQLTTELLAFEKIDTNTLDCIVSRWENEAQLAYAATMLMNHFSIVAQDLIFLSHPYSGLLQIDDNYVTGSSIMPQKKNPDFAEVIKSKASLAQGFLSSLLGIQKGGLSGYNRDTQVSKYLIMDLVRECEATPIILQGVFESLTINTDKMKKQCESGFMNSVDIADHLARTLDLPFRECFHLLARAVKLSEPETKITTAALGKTLAEFGHPTEIAEGLAEFHDPRKLINQRQHEGSPSPKQIRLQIEELSERLNSLSFPLVDLQKNILDAQENCQNYGV</sequence>
<evidence type="ECO:0000313" key="3">
    <source>
        <dbReference type="EMBL" id="SUZ66311.1"/>
    </source>
</evidence>
<name>A0A381PH30_9ZZZZ</name>
<dbReference type="EMBL" id="UINC01000981">
    <property type="protein sequence ID" value="SUZ66311.1"/>
    <property type="molecule type" value="Genomic_DNA"/>
</dbReference>
<dbReference type="Gene3D" id="1.20.200.10">
    <property type="entry name" value="Fumarase/aspartase (Central domain)"/>
    <property type="match status" value="1"/>
</dbReference>
<dbReference type="GO" id="GO:0005829">
    <property type="term" value="C:cytosol"/>
    <property type="evidence" value="ECO:0007669"/>
    <property type="project" value="TreeGrafter"/>
</dbReference>
<feature type="domain" description="Fumarate lyase N-terminal" evidence="1">
    <location>
        <begin position="55"/>
        <end position="313"/>
    </location>
</feature>
<protein>
    <recommendedName>
        <fullName evidence="4">Fumarate lyase N-terminal domain-containing protein</fullName>
    </recommendedName>
</protein>
<dbReference type="CDD" id="cd01359">
    <property type="entry name" value="Argininosuccinate_lyase"/>
    <property type="match status" value="1"/>
</dbReference>
<evidence type="ECO:0008006" key="4">
    <source>
        <dbReference type="Google" id="ProtNLM"/>
    </source>
</evidence>
<dbReference type="GO" id="GO:0004056">
    <property type="term" value="F:argininosuccinate lyase activity"/>
    <property type="evidence" value="ECO:0007669"/>
    <property type="project" value="InterPro"/>
</dbReference>
<dbReference type="PRINTS" id="PR00145">
    <property type="entry name" value="ARGSUCLYASE"/>
</dbReference>
<dbReference type="PROSITE" id="PS00163">
    <property type="entry name" value="FUMARATE_LYASES"/>
    <property type="match status" value="1"/>
</dbReference>
<dbReference type="NCBIfam" id="TIGR00838">
    <property type="entry name" value="argH"/>
    <property type="match status" value="1"/>
</dbReference>
<dbReference type="PANTHER" id="PTHR43814:SF1">
    <property type="entry name" value="ARGININOSUCCINATE LYASE"/>
    <property type="match status" value="1"/>
</dbReference>
<proteinExistence type="inferred from homology"/>
<dbReference type="SUPFAM" id="SSF48557">
    <property type="entry name" value="L-aspartase-like"/>
    <property type="match status" value="1"/>
</dbReference>
<dbReference type="PANTHER" id="PTHR43814">
    <property type="entry name" value="ARGININOSUCCINATE LYASE"/>
    <property type="match status" value="1"/>
</dbReference>
<evidence type="ECO:0000259" key="2">
    <source>
        <dbReference type="Pfam" id="PF14698"/>
    </source>
</evidence>
<dbReference type="GO" id="GO:0042450">
    <property type="term" value="P:L-arginine biosynthetic process via ornithine"/>
    <property type="evidence" value="ECO:0007669"/>
    <property type="project" value="InterPro"/>
</dbReference>
<gene>
    <name evidence="3" type="ORF">METZ01_LOCUS19165</name>
</gene>
<evidence type="ECO:0000259" key="1">
    <source>
        <dbReference type="Pfam" id="PF00206"/>
    </source>
</evidence>
<dbReference type="InterPro" id="IPR020557">
    <property type="entry name" value="Fumarate_lyase_CS"/>
</dbReference>
<dbReference type="PRINTS" id="PR00149">
    <property type="entry name" value="FUMRATELYASE"/>
</dbReference>
<dbReference type="InterPro" id="IPR022761">
    <property type="entry name" value="Fumarate_lyase_N"/>
</dbReference>
<dbReference type="Gene3D" id="1.10.40.30">
    <property type="entry name" value="Fumarase/aspartase (C-terminal domain)"/>
    <property type="match status" value="1"/>
</dbReference>
<dbReference type="InterPro" id="IPR009049">
    <property type="entry name" value="Argininosuccinate_lyase"/>
</dbReference>
<dbReference type="HAMAP" id="MF_00006">
    <property type="entry name" value="Arg_succ_lyase"/>
    <property type="match status" value="1"/>
</dbReference>
<dbReference type="Gene3D" id="1.10.275.10">
    <property type="entry name" value="Fumarase/aspartase (N-terminal domain)"/>
    <property type="match status" value="1"/>
</dbReference>
<dbReference type="InterPro" id="IPR008948">
    <property type="entry name" value="L-Aspartase-like"/>
</dbReference>
<organism evidence="3">
    <name type="scientific">marine metagenome</name>
    <dbReference type="NCBI Taxonomy" id="408172"/>
    <lineage>
        <taxon>unclassified sequences</taxon>
        <taxon>metagenomes</taxon>
        <taxon>ecological metagenomes</taxon>
    </lineage>
</organism>
<accession>A0A381PH30</accession>
<reference evidence="3" key="1">
    <citation type="submission" date="2018-05" db="EMBL/GenBank/DDBJ databases">
        <authorList>
            <person name="Lanie J.A."/>
            <person name="Ng W.-L."/>
            <person name="Kazmierczak K.M."/>
            <person name="Andrzejewski T.M."/>
            <person name="Davidsen T.M."/>
            <person name="Wayne K.J."/>
            <person name="Tettelin H."/>
            <person name="Glass J.I."/>
            <person name="Rusch D."/>
            <person name="Podicherti R."/>
            <person name="Tsui H.-C.T."/>
            <person name="Winkler M.E."/>
        </authorList>
    </citation>
    <scope>NUCLEOTIDE SEQUENCE</scope>
</reference>
<dbReference type="InterPro" id="IPR000362">
    <property type="entry name" value="Fumarate_lyase_fam"/>
</dbReference>